<reference evidence="7 8" key="1">
    <citation type="submission" date="2021-06" db="EMBL/GenBank/DDBJ databases">
        <authorList>
            <person name="Palmer J.M."/>
        </authorList>
    </citation>
    <scope>NUCLEOTIDE SEQUENCE [LARGE SCALE GENOMIC DNA]</scope>
    <source>
        <strain evidence="8">if_2019</strain>
        <tissue evidence="7">Muscle</tissue>
    </source>
</reference>
<protein>
    <recommendedName>
        <fullName evidence="2">ADP-ribosyl cyclase/cyclic ADP-ribose hydrolase</fullName>
        <ecNumber evidence="2">3.2.2.6</ecNumber>
    </recommendedName>
</protein>
<keyword evidence="8" id="KW-1185">Reference proteome</keyword>
<dbReference type="Pfam" id="PF02267">
    <property type="entry name" value="Rib_hydrolayse"/>
    <property type="match status" value="1"/>
</dbReference>
<proteinExistence type="inferred from homology"/>
<evidence type="ECO:0000313" key="8">
    <source>
        <dbReference type="Proteomes" id="UP001482620"/>
    </source>
</evidence>
<evidence type="ECO:0000313" key="7">
    <source>
        <dbReference type="EMBL" id="MEQ2243639.1"/>
    </source>
</evidence>
<evidence type="ECO:0000256" key="2">
    <source>
        <dbReference type="ARBA" id="ARBA00011982"/>
    </source>
</evidence>
<organism evidence="7 8">
    <name type="scientific">Ilyodon furcidens</name>
    <name type="common">goldbreast splitfin</name>
    <dbReference type="NCBI Taxonomy" id="33524"/>
    <lineage>
        <taxon>Eukaryota</taxon>
        <taxon>Metazoa</taxon>
        <taxon>Chordata</taxon>
        <taxon>Craniata</taxon>
        <taxon>Vertebrata</taxon>
        <taxon>Euteleostomi</taxon>
        <taxon>Actinopterygii</taxon>
        <taxon>Neopterygii</taxon>
        <taxon>Teleostei</taxon>
        <taxon>Neoteleostei</taxon>
        <taxon>Acanthomorphata</taxon>
        <taxon>Ovalentaria</taxon>
        <taxon>Atherinomorphae</taxon>
        <taxon>Cyprinodontiformes</taxon>
        <taxon>Goodeidae</taxon>
        <taxon>Ilyodon</taxon>
    </lineage>
</organism>
<evidence type="ECO:0000256" key="1">
    <source>
        <dbReference type="ARBA" id="ARBA00005406"/>
    </source>
</evidence>
<dbReference type="SUPFAM" id="SSF52309">
    <property type="entry name" value="N-(deoxy)ribosyltransferase-like"/>
    <property type="match status" value="1"/>
</dbReference>
<evidence type="ECO:0000256" key="4">
    <source>
        <dbReference type="ARBA" id="ARBA00022801"/>
    </source>
</evidence>
<dbReference type="InterPro" id="IPR003193">
    <property type="entry name" value="ADP-ribosyl_cyclase"/>
</dbReference>
<comment type="similarity">
    <text evidence="1">Belongs to the ADP-ribosyl cyclase family.</text>
</comment>
<keyword evidence="6" id="KW-1015">Disulfide bond</keyword>
<comment type="caution">
    <text evidence="7">The sequence shown here is derived from an EMBL/GenBank/DDBJ whole genome shotgun (WGS) entry which is preliminary data.</text>
</comment>
<accession>A0ABV0UFH4</accession>
<keyword evidence="5" id="KW-0520">NAD</keyword>
<evidence type="ECO:0000256" key="6">
    <source>
        <dbReference type="ARBA" id="ARBA00023157"/>
    </source>
</evidence>
<name>A0ABV0UFH4_9TELE</name>
<dbReference type="Proteomes" id="UP001482620">
    <property type="component" value="Unassembled WGS sequence"/>
</dbReference>
<evidence type="ECO:0000256" key="3">
    <source>
        <dbReference type="ARBA" id="ARBA00022679"/>
    </source>
</evidence>
<sequence>MFAVGFCYKYCVMAKNVSSFIFALSIFASVEVKKFKPPKVKNLNVVLFIQKNSVTNCTNESLENLTMGLDKGIGYRCVEVPDSHLKECGSDPEKPCGACW</sequence>
<gene>
    <name evidence="7" type="ORF">ILYODFUR_008902</name>
</gene>
<dbReference type="Gene3D" id="3.40.50.720">
    <property type="entry name" value="NAD(P)-binding Rossmann-like Domain"/>
    <property type="match status" value="1"/>
</dbReference>
<keyword evidence="3" id="KW-0808">Transferase</keyword>
<evidence type="ECO:0000256" key="5">
    <source>
        <dbReference type="ARBA" id="ARBA00023027"/>
    </source>
</evidence>
<dbReference type="EC" id="3.2.2.6" evidence="2"/>
<dbReference type="EMBL" id="JAHRIQ010070123">
    <property type="protein sequence ID" value="MEQ2243639.1"/>
    <property type="molecule type" value="Genomic_DNA"/>
</dbReference>
<keyword evidence="4" id="KW-0378">Hydrolase</keyword>